<comment type="caution">
    <text evidence="8">The sequence shown here is derived from an EMBL/GenBank/DDBJ whole genome shotgun (WGS) entry which is preliminary data.</text>
</comment>
<proteinExistence type="inferred from homology"/>
<reference evidence="8 9" key="1">
    <citation type="submission" date="2019-07" db="EMBL/GenBank/DDBJ databases">
        <title>Whole genome shotgun sequence of Knoellia locipacati NBRC 109775.</title>
        <authorList>
            <person name="Hosoyama A."/>
            <person name="Uohara A."/>
            <person name="Ohji S."/>
            <person name="Ichikawa N."/>
        </authorList>
    </citation>
    <scope>NUCLEOTIDE SEQUENCE [LARGE SCALE GENOMIC DNA]</scope>
    <source>
        <strain evidence="8 9">NBRC 109775</strain>
    </source>
</reference>
<name>A0A512SWK1_9MICO</name>
<feature type="domain" description="GtrA/DPMS transmembrane" evidence="7">
    <location>
        <begin position="34"/>
        <end position="155"/>
    </location>
</feature>
<dbReference type="AlphaFoldDB" id="A0A512SWK1"/>
<evidence type="ECO:0000313" key="9">
    <source>
        <dbReference type="Proteomes" id="UP000321793"/>
    </source>
</evidence>
<feature type="transmembrane region" description="Helical" evidence="6">
    <location>
        <begin position="32"/>
        <end position="50"/>
    </location>
</feature>
<accession>A0A512SWK1</accession>
<dbReference type="InterPro" id="IPR007267">
    <property type="entry name" value="GtrA_DPMS_TM"/>
</dbReference>
<dbReference type="PANTHER" id="PTHR38459">
    <property type="entry name" value="PROPHAGE BACTOPRENOL-LINKED GLUCOSE TRANSLOCASE HOMOLOG"/>
    <property type="match status" value="1"/>
</dbReference>
<feature type="transmembrane region" description="Helical" evidence="6">
    <location>
        <begin position="99"/>
        <end position="121"/>
    </location>
</feature>
<evidence type="ECO:0000256" key="6">
    <source>
        <dbReference type="SAM" id="Phobius"/>
    </source>
</evidence>
<keyword evidence="5 6" id="KW-0472">Membrane</keyword>
<dbReference type="Proteomes" id="UP000321793">
    <property type="component" value="Unassembled WGS sequence"/>
</dbReference>
<gene>
    <name evidence="8" type="ORF">KLO01_03750</name>
</gene>
<dbReference type="PANTHER" id="PTHR38459:SF1">
    <property type="entry name" value="PROPHAGE BACTOPRENOL-LINKED GLUCOSE TRANSLOCASE HOMOLOG"/>
    <property type="match status" value="1"/>
</dbReference>
<keyword evidence="9" id="KW-1185">Reference proteome</keyword>
<evidence type="ECO:0000256" key="5">
    <source>
        <dbReference type="ARBA" id="ARBA00023136"/>
    </source>
</evidence>
<feature type="transmembrane region" description="Helical" evidence="6">
    <location>
        <begin position="133"/>
        <end position="150"/>
    </location>
</feature>
<dbReference type="InterPro" id="IPR051401">
    <property type="entry name" value="GtrA_CellWall_Glycosyl"/>
</dbReference>
<evidence type="ECO:0000259" key="7">
    <source>
        <dbReference type="Pfam" id="PF04138"/>
    </source>
</evidence>
<comment type="subcellular location">
    <subcellularLocation>
        <location evidence="1">Membrane</location>
        <topology evidence="1">Multi-pass membrane protein</topology>
    </subcellularLocation>
</comment>
<sequence length="170" mass="18324">MGGYAHPVTSTTPAGGLIARLRGAIDVLYREAIKFGVIGLLAFVIDMGSFNLLRHTVLDDKPTAAVIVSASLATAFAWVGNRMWTFRHRRNRPAHHEAALFAGTNGVALVIQAAAIAFTNYVLGLTSLTADNITKVVAIGLGTLFRFWAYRRFVFAGEPIDVDTSPLAHD</sequence>
<evidence type="ECO:0000256" key="4">
    <source>
        <dbReference type="ARBA" id="ARBA00022989"/>
    </source>
</evidence>
<protein>
    <recommendedName>
        <fullName evidence="7">GtrA/DPMS transmembrane domain-containing protein</fullName>
    </recommendedName>
</protein>
<evidence type="ECO:0000256" key="2">
    <source>
        <dbReference type="ARBA" id="ARBA00009399"/>
    </source>
</evidence>
<dbReference type="OrthoDB" id="9807815at2"/>
<organism evidence="8 9">
    <name type="scientific">Knoellia locipacati</name>
    <dbReference type="NCBI Taxonomy" id="882824"/>
    <lineage>
        <taxon>Bacteria</taxon>
        <taxon>Bacillati</taxon>
        <taxon>Actinomycetota</taxon>
        <taxon>Actinomycetes</taxon>
        <taxon>Micrococcales</taxon>
        <taxon>Intrasporangiaceae</taxon>
        <taxon>Knoellia</taxon>
    </lineage>
</organism>
<keyword evidence="4 6" id="KW-1133">Transmembrane helix</keyword>
<evidence type="ECO:0000256" key="1">
    <source>
        <dbReference type="ARBA" id="ARBA00004141"/>
    </source>
</evidence>
<dbReference type="EMBL" id="BKBA01000003">
    <property type="protein sequence ID" value="GEQ12328.1"/>
    <property type="molecule type" value="Genomic_DNA"/>
</dbReference>
<keyword evidence="3 6" id="KW-0812">Transmembrane</keyword>
<dbReference type="GO" id="GO:0000271">
    <property type="term" value="P:polysaccharide biosynthetic process"/>
    <property type="evidence" value="ECO:0007669"/>
    <property type="project" value="InterPro"/>
</dbReference>
<dbReference type="GO" id="GO:0005886">
    <property type="term" value="C:plasma membrane"/>
    <property type="evidence" value="ECO:0007669"/>
    <property type="project" value="TreeGrafter"/>
</dbReference>
<evidence type="ECO:0000313" key="8">
    <source>
        <dbReference type="EMBL" id="GEQ12328.1"/>
    </source>
</evidence>
<dbReference type="Pfam" id="PF04138">
    <property type="entry name" value="GtrA_DPMS_TM"/>
    <property type="match status" value="1"/>
</dbReference>
<comment type="similarity">
    <text evidence="2">Belongs to the GtrA family.</text>
</comment>
<evidence type="ECO:0000256" key="3">
    <source>
        <dbReference type="ARBA" id="ARBA00022692"/>
    </source>
</evidence>
<feature type="transmembrane region" description="Helical" evidence="6">
    <location>
        <begin position="62"/>
        <end position="79"/>
    </location>
</feature>